<feature type="signal peptide" evidence="1">
    <location>
        <begin position="1"/>
        <end position="19"/>
    </location>
</feature>
<dbReference type="OrthoDB" id="1600564at2759"/>
<name>A0A8H5JST8_9HYPO</name>
<dbReference type="InterPro" id="IPR036514">
    <property type="entry name" value="SGNH_hydro_sf"/>
</dbReference>
<sequence>MRSFLQLLSLTAGLSQATATPVFSRAAGAAKNLIVLTRSGDSYSTVGFWPGGNLPSAGSPLGNPALPGQTTANGLNWVGQLTSVLNTSTVLTYDFAVTGATVDKEIVSTYAQYCVDDQVAQYKEYVADKISSANTLVAVWIGINDLGEPFWKKSAAPVKKTMDRYFELLKTLSDAGLKKFALLTVPPFADQIPAMIGQSESDLKTLRADIIAYNKALTERAATFSNSSSGVDVAVFDTKPTFDTAVKSFKEYGAKDATCYGGNDCLWTDTYHAGVAIHKALAKNFAEGVSNVFTF</sequence>
<keyword evidence="3" id="KW-1185">Reference proteome</keyword>
<dbReference type="AlphaFoldDB" id="A0A8H5JST8"/>
<organism evidence="2 3">
    <name type="scientific">Fusarium phyllophilum</name>
    <dbReference type="NCBI Taxonomy" id="47803"/>
    <lineage>
        <taxon>Eukaryota</taxon>
        <taxon>Fungi</taxon>
        <taxon>Dikarya</taxon>
        <taxon>Ascomycota</taxon>
        <taxon>Pezizomycotina</taxon>
        <taxon>Sordariomycetes</taxon>
        <taxon>Hypocreomycetidae</taxon>
        <taxon>Hypocreales</taxon>
        <taxon>Nectriaceae</taxon>
        <taxon>Fusarium</taxon>
        <taxon>Fusarium fujikuroi species complex</taxon>
    </lineage>
</organism>
<feature type="chain" id="PRO_5035002874" evidence="1">
    <location>
        <begin position="20"/>
        <end position="295"/>
    </location>
</feature>
<dbReference type="EMBL" id="JAAOAQ010000226">
    <property type="protein sequence ID" value="KAF5560758.1"/>
    <property type="molecule type" value="Genomic_DNA"/>
</dbReference>
<protein>
    <submittedName>
        <fullName evidence="2">GDSL-like lipase acylhydrolase</fullName>
    </submittedName>
</protein>
<evidence type="ECO:0000313" key="3">
    <source>
        <dbReference type="Proteomes" id="UP000582016"/>
    </source>
</evidence>
<dbReference type="Proteomes" id="UP000582016">
    <property type="component" value="Unassembled WGS sequence"/>
</dbReference>
<keyword evidence="2" id="KW-0378">Hydrolase</keyword>
<dbReference type="GO" id="GO:0016787">
    <property type="term" value="F:hydrolase activity"/>
    <property type="evidence" value="ECO:0007669"/>
    <property type="project" value="UniProtKB-KW"/>
</dbReference>
<accession>A0A8H5JST8</accession>
<dbReference type="Gene3D" id="3.40.50.1110">
    <property type="entry name" value="SGNH hydrolase"/>
    <property type="match status" value="1"/>
</dbReference>
<keyword evidence="1" id="KW-0732">Signal</keyword>
<dbReference type="CDD" id="cd01846">
    <property type="entry name" value="fatty_acyltransferase_like"/>
    <property type="match status" value="1"/>
</dbReference>
<proteinExistence type="predicted"/>
<reference evidence="2 3" key="1">
    <citation type="submission" date="2020-05" db="EMBL/GenBank/DDBJ databases">
        <title>Identification and distribution of gene clusters putatively required for synthesis of sphingolipid metabolism inhibitors in phylogenetically diverse species of the filamentous fungus Fusarium.</title>
        <authorList>
            <person name="Kim H.-S."/>
            <person name="Busman M."/>
            <person name="Brown D.W."/>
            <person name="Divon H."/>
            <person name="Uhlig S."/>
            <person name="Proctor R.H."/>
        </authorList>
    </citation>
    <scope>NUCLEOTIDE SEQUENCE [LARGE SCALE GENOMIC DNA]</scope>
    <source>
        <strain evidence="2 3">NRRL 13617</strain>
    </source>
</reference>
<dbReference type="SUPFAM" id="SSF52266">
    <property type="entry name" value="SGNH hydrolase"/>
    <property type="match status" value="1"/>
</dbReference>
<gene>
    <name evidence="2" type="ORF">FPHYL_6470</name>
</gene>
<evidence type="ECO:0000313" key="2">
    <source>
        <dbReference type="EMBL" id="KAF5560758.1"/>
    </source>
</evidence>
<comment type="caution">
    <text evidence="2">The sequence shown here is derived from an EMBL/GenBank/DDBJ whole genome shotgun (WGS) entry which is preliminary data.</text>
</comment>
<evidence type="ECO:0000256" key="1">
    <source>
        <dbReference type="SAM" id="SignalP"/>
    </source>
</evidence>